<accession>A0A1Y2IWK2</accession>
<evidence type="ECO:0000313" key="3">
    <source>
        <dbReference type="Proteomes" id="UP000193067"/>
    </source>
</evidence>
<feature type="region of interest" description="Disordered" evidence="1">
    <location>
        <begin position="52"/>
        <end position="72"/>
    </location>
</feature>
<feature type="compositionally biased region" description="Low complexity" evidence="1">
    <location>
        <begin position="88"/>
        <end position="105"/>
    </location>
</feature>
<sequence>MASSQRLRNTTSHGSSTSVPLPDPVRETLTRLGLTEEEFKAKQAEMMQGLLRSQPFVPQEAPAANKRTRPTPIPLSFYETLLAGSSSTFQRARSSSVSSSSSREPSPAPRTPARKERGEIMPPRARDQMELIIEQRNRVKEGRRRASSRSREDTRVISTPTHSTSRPAVINVSLARLIRNYALLTRSGCA</sequence>
<dbReference type="EMBL" id="KZ084093">
    <property type="protein sequence ID" value="OSD05520.1"/>
    <property type="molecule type" value="Genomic_DNA"/>
</dbReference>
<feature type="region of interest" description="Disordered" evidence="1">
    <location>
        <begin position="88"/>
        <end position="162"/>
    </location>
</feature>
<feature type="compositionally biased region" description="Basic and acidic residues" evidence="1">
    <location>
        <begin position="113"/>
        <end position="140"/>
    </location>
</feature>
<dbReference type="AlphaFoldDB" id="A0A1Y2IWK2"/>
<feature type="region of interest" description="Disordered" evidence="1">
    <location>
        <begin position="1"/>
        <end position="26"/>
    </location>
</feature>
<dbReference type="OrthoDB" id="2756985at2759"/>
<name>A0A1Y2IWK2_TRAC3</name>
<proteinExistence type="predicted"/>
<evidence type="ECO:0000256" key="1">
    <source>
        <dbReference type="SAM" id="MobiDB-lite"/>
    </source>
</evidence>
<evidence type="ECO:0000313" key="2">
    <source>
        <dbReference type="EMBL" id="OSD05520.1"/>
    </source>
</evidence>
<keyword evidence="3" id="KW-1185">Reference proteome</keyword>
<dbReference type="STRING" id="1353009.A0A1Y2IWK2"/>
<reference evidence="2 3" key="1">
    <citation type="journal article" date="2015" name="Biotechnol. Biofuels">
        <title>Enhanced degradation of softwood versus hardwood by the white-rot fungus Pycnoporus coccineus.</title>
        <authorList>
            <person name="Couturier M."/>
            <person name="Navarro D."/>
            <person name="Chevret D."/>
            <person name="Henrissat B."/>
            <person name="Piumi F."/>
            <person name="Ruiz-Duenas F.J."/>
            <person name="Martinez A.T."/>
            <person name="Grigoriev I.V."/>
            <person name="Riley R."/>
            <person name="Lipzen A."/>
            <person name="Berrin J.G."/>
            <person name="Master E.R."/>
            <person name="Rosso M.N."/>
        </authorList>
    </citation>
    <scope>NUCLEOTIDE SEQUENCE [LARGE SCALE GENOMIC DNA]</scope>
    <source>
        <strain evidence="2 3">BRFM310</strain>
    </source>
</reference>
<protein>
    <submittedName>
        <fullName evidence="2">Uncharacterized protein</fullName>
    </submittedName>
</protein>
<gene>
    <name evidence="2" type="ORF">PYCCODRAFT_1245050</name>
</gene>
<feature type="compositionally biased region" description="Polar residues" evidence="1">
    <location>
        <begin position="1"/>
        <end position="19"/>
    </location>
</feature>
<dbReference type="Proteomes" id="UP000193067">
    <property type="component" value="Unassembled WGS sequence"/>
</dbReference>
<organism evidence="2 3">
    <name type="scientific">Trametes coccinea (strain BRFM310)</name>
    <name type="common">Pycnoporus coccineus</name>
    <dbReference type="NCBI Taxonomy" id="1353009"/>
    <lineage>
        <taxon>Eukaryota</taxon>
        <taxon>Fungi</taxon>
        <taxon>Dikarya</taxon>
        <taxon>Basidiomycota</taxon>
        <taxon>Agaricomycotina</taxon>
        <taxon>Agaricomycetes</taxon>
        <taxon>Polyporales</taxon>
        <taxon>Polyporaceae</taxon>
        <taxon>Trametes</taxon>
    </lineage>
</organism>